<keyword evidence="2" id="KW-1185">Reference proteome</keyword>
<dbReference type="Proteomes" id="UP000256686">
    <property type="component" value="Unassembled WGS sequence"/>
</dbReference>
<dbReference type="EMBL" id="QNVT01000039">
    <property type="protein sequence ID" value="REC59417.1"/>
    <property type="molecule type" value="Genomic_DNA"/>
</dbReference>
<organism evidence="1 2">
    <name type="scientific">Chryseobacterium pennae</name>
    <dbReference type="NCBI Taxonomy" id="2258962"/>
    <lineage>
        <taxon>Bacteria</taxon>
        <taxon>Pseudomonadati</taxon>
        <taxon>Bacteroidota</taxon>
        <taxon>Flavobacteriia</taxon>
        <taxon>Flavobacteriales</taxon>
        <taxon>Weeksellaceae</taxon>
        <taxon>Chryseobacterium group</taxon>
        <taxon>Chryseobacterium</taxon>
    </lineage>
</organism>
<protein>
    <submittedName>
        <fullName evidence="1">Uncharacterized protein</fullName>
    </submittedName>
</protein>
<name>A0A3D9C0N9_9FLAO</name>
<comment type="caution">
    <text evidence="1">The sequence shown here is derived from an EMBL/GenBank/DDBJ whole genome shotgun (WGS) entry which is preliminary data.</text>
</comment>
<gene>
    <name evidence="1" type="ORF">DRF65_26285</name>
</gene>
<reference evidence="2" key="1">
    <citation type="submission" date="2018-06" db="EMBL/GenBank/DDBJ databases">
        <authorList>
            <person name="Lum Nde A."/>
            <person name="Hugo C."/>
        </authorList>
    </citation>
    <scope>NUCLEOTIDE SEQUENCE [LARGE SCALE GENOMIC DNA]</scope>
    <source>
        <strain evidence="2">1_F178</strain>
    </source>
</reference>
<evidence type="ECO:0000313" key="1">
    <source>
        <dbReference type="EMBL" id="REC59417.1"/>
    </source>
</evidence>
<accession>A0A3D9C0N9</accession>
<dbReference type="AlphaFoldDB" id="A0A3D9C0N9"/>
<proteinExistence type="predicted"/>
<sequence>MKKIFLILLSLGSLICCNPKNPDTSKRSANSKYYTKLDTVRITTETGDNFKYSKKNFNELIDKHPEFFYDFPENPDKFYFCFGNNAEFGSEAGQDYYYTLYTYFLKQRNGIEKYKEQRGTFIRIFSNINSIFGHIAYGGTYFGHQEKRIPAYAEYLIFLFSLDQEKVNSQDRYDISKQKRLYIQSLRQIIEEENKIDFETAGQEKTDRIKKMNALVNEMDHLITNSYYLHYAQHFHYQYYQNF</sequence>
<evidence type="ECO:0000313" key="2">
    <source>
        <dbReference type="Proteomes" id="UP000256686"/>
    </source>
</evidence>
<dbReference type="RefSeq" id="WP_115973674.1">
    <property type="nucleotide sequence ID" value="NZ_QNVT01000039.1"/>
</dbReference>